<dbReference type="PANTHER" id="PTHR41328">
    <property type="entry name" value="TERMINASE SMALL SUBUNIT-RELATED"/>
    <property type="match status" value="1"/>
</dbReference>
<evidence type="ECO:0000313" key="3">
    <source>
        <dbReference type="EMBL" id="MEQ6916021.1"/>
    </source>
</evidence>
<dbReference type="PANTHER" id="PTHR41328:SF2">
    <property type="entry name" value="TERMINASE SMALL SUBUNIT"/>
    <property type="match status" value="1"/>
</dbReference>
<dbReference type="Gene3D" id="1.10.10.1400">
    <property type="entry name" value="Terminase, small subunit, N-terminal DNA-binding domain, HTH motif"/>
    <property type="match status" value="1"/>
</dbReference>
<name>A0ABV1NAE2_9GAMM</name>
<dbReference type="InterPro" id="IPR052404">
    <property type="entry name" value="SPP1-like_terminase"/>
</dbReference>
<dbReference type="Proteomes" id="UP001442468">
    <property type="component" value="Unassembled WGS sequence"/>
</dbReference>
<comment type="caution">
    <text evidence="3">The sequence shown here is derived from an EMBL/GenBank/DDBJ whole genome shotgun (WGS) entry which is preliminary data.</text>
</comment>
<dbReference type="Pfam" id="PF03592">
    <property type="entry name" value="Terminase_2"/>
    <property type="match status" value="1"/>
</dbReference>
<dbReference type="RefSeq" id="WP_349760273.1">
    <property type="nucleotide sequence ID" value="NZ_JBEGCJ010000001.1"/>
</dbReference>
<keyword evidence="1" id="KW-1188">Viral release from host cell</keyword>
<proteinExistence type="predicted"/>
<keyword evidence="2" id="KW-0231">Viral genome packaging</keyword>
<evidence type="ECO:0000256" key="1">
    <source>
        <dbReference type="ARBA" id="ARBA00022612"/>
    </source>
</evidence>
<keyword evidence="4" id="KW-1185">Reference proteome</keyword>
<evidence type="ECO:0000256" key="2">
    <source>
        <dbReference type="ARBA" id="ARBA00023219"/>
    </source>
</evidence>
<gene>
    <name evidence="3" type="ORF">ABE960_00570</name>
</gene>
<organism evidence="3 4">
    <name type="scientific">Halomonas aquatica</name>
    <dbReference type="NCBI Taxonomy" id="3151123"/>
    <lineage>
        <taxon>Bacteria</taxon>
        <taxon>Pseudomonadati</taxon>
        <taxon>Pseudomonadota</taxon>
        <taxon>Gammaproteobacteria</taxon>
        <taxon>Oceanospirillales</taxon>
        <taxon>Halomonadaceae</taxon>
        <taxon>Halomonas</taxon>
    </lineage>
</organism>
<accession>A0ABV1NAE2</accession>
<protein>
    <submittedName>
        <fullName evidence="3">Terminase small subunit</fullName>
    </submittedName>
</protein>
<sequence>MTRVRLTPKQSRFVDEYLIDLNATQAAIRAGYSEKTARQVGAENLSKPDIASAIEARTQERSERTQINADMVLQGILHNVRRCEQGEVVRNSRGEPMMIETLDGEMAVAYRYDASNALKGYEMLGKHLKLFTDRHEHEGAETVTRIELVAAEMERMEPEEASKLYREMLKEPGKRKH</sequence>
<evidence type="ECO:0000313" key="4">
    <source>
        <dbReference type="Proteomes" id="UP001442468"/>
    </source>
</evidence>
<dbReference type="EMBL" id="JBEGCJ010000001">
    <property type="protein sequence ID" value="MEQ6916021.1"/>
    <property type="molecule type" value="Genomic_DNA"/>
</dbReference>
<reference evidence="3 4" key="1">
    <citation type="submission" date="2024-05" db="EMBL/GenBank/DDBJ databases">
        <title>Halomonas sp. SSM6 16S ribosomal RNA gene Genome sequencing and assembly.</title>
        <authorList>
            <person name="Yook S."/>
        </authorList>
    </citation>
    <scope>NUCLEOTIDE SEQUENCE [LARGE SCALE GENOMIC DNA]</scope>
    <source>
        <strain evidence="3 4">SSM6</strain>
    </source>
</reference>
<dbReference type="InterPro" id="IPR038713">
    <property type="entry name" value="Terminase_Gp1_N_sf"/>
</dbReference>
<dbReference type="InterPro" id="IPR005335">
    <property type="entry name" value="Terminase_ssu"/>
</dbReference>